<gene>
    <name evidence="3" type="ORF">GON26_20935</name>
</gene>
<name>A0A6I4NRJ5_9FLAO</name>
<feature type="chain" id="PRO_5026183036" evidence="2">
    <location>
        <begin position="23"/>
        <end position="395"/>
    </location>
</feature>
<sequence length="395" mass="44052">MNKFKYFFILLLMAGVSLVSCNKDDNDVTIVPPRDQGVQYTQDIETIENYLNTHYIVVSENMDVKIDSINDPTTQLPIMSYKTNSGTTFPQLKTKNVNLYGVDFLVYYLILREGVNENPTNTDGVLAAYNGDYLTRVEKTETKPLYVKQTTFETVLYPQSFLNLYGVITGWSEIFPLFKSGNYSANAAGEITYTDFGAGVIFIPSGLGYFASGSASIPAYAPLVFSFKLYDVQRSDTDGDGVLDLYEDLNKDHFVYDFRNTTRYPSGAPGGKNLDDTDGDGIPDFLDIDDDGDSFSTLLEVTKADGEIGKVGEINYGPSKYFPFDAFTVADNPATPNDDESLNTEPRGIPRRPTGALADPTKVESATNKRKYIETDYTDNSRLRIYLDKTYPIKN</sequence>
<feature type="signal peptide" evidence="2">
    <location>
        <begin position="1"/>
        <end position="22"/>
    </location>
</feature>
<evidence type="ECO:0000313" key="4">
    <source>
        <dbReference type="Proteomes" id="UP000471501"/>
    </source>
</evidence>
<reference evidence="3 4" key="1">
    <citation type="submission" date="2019-12" db="EMBL/GenBank/DDBJ databases">
        <authorList>
            <person name="Kim Y.S."/>
        </authorList>
    </citation>
    <scope>NUCLEOTIDE SEQUENCE [LARGE SCALE GENOMIC DNA]</scope>
    <source>
        <strain evidence="3 4">GA093</strain>
    </source>
</reference>
<dbReference type="InterPro" id="IPR046357">
    <property type="entry name" value="PPIase_dom_sf"/>
</dbReference>
<organism evidence="3 4">
    <name type="scientific">Flavobacterium hydrocarbonoxydans</name>
    <dbReference type="NCBI Taxonomy" id="2683249"/>
    <lineage>
        <taxon>Bacteria</taxon>
        <taxon>Pseudomonadati</taxon>
        <taxon>Bacteroidota</taxon>
        <taxon>Flavobacteriia</taxon>
        <taxon>Flavobacteriales</taxon>
        <taxon>Flavobacteriaceae</taxon>
        <taxon>Flavobacterium</taxon>
    </lineage>
</organism>
<dbReference type="GO" id="GO:0003755">
    <property type="term" value="F:peptidyl-prolyl cis-trans isomerase activity"/>
    <property type="evidence" value="ECO:0007669"/>
    <property type="project" value="InterPro"/>
</dbReference>
<dbReference type="SUPFAM" id="SSF54534">
    <property type="entry name" value="FKBP-like"/>
    <property type="match status" value="1"/>
</dbReference>
<proteinExistence type="predicted"/>
<keyword evidence="3" id="KW-0413">Isomerase</keyword>
<feature type="region of interest" description="Disordered" evidence="1">
    <location>
        <begin position="333"/>
        <end position="367"/>
    </location>
</feature>
<comment type="caution">
    <text evidence="3">The sequence shown here is derived from an EMBL/GenBank/DDBJ whole genome shotgun (WGS) entry which is preliminary data.</text>
</comment>
<dbReference type="Proteomes" id="UP000471501">
    <property type="component" value="Unassembled WGS sequence"/>
</dbReference>
<evidence type="ECO:0000313" key="3">
    <source>
        <dbReference type="EMBL" id="MWB96833.1"/>
    </source>
</evidence>
<protein>
    <submittedName>
        <fullName evidence="3">FKBP-type peptidylprolyl isomerase</fullName>
    </submittedName>
</protein>
<dbReference type="RefSeq" id="WP_160376720.1">
    <property type="nucleotide sequence ID" value="NZ_WSTB01000020.1"/>
</dbReference>
<keyword evidence="4" id="KW-1185">Reference proteome</keyword>
<dbReference type="EMBL" id="WSTB01000020">
    <property type="protein sequence ID" value="MWB96833.1"/>
    <property type="molecule type" value="Genomic_DNA"/>
</dbReference>
<dbReference type="Gene3D" id="3.10.50.40">
    <property type="match status" value="1"/>
</dbReference>
<accession>A0A6I4NRJ5</accession>
<keyword evidence="2" id="KW-0732">Signal</keyword>
<evidence type="ECO:0000256" key="2">
    <source>
        <dbReference type="SAM" id="SignalP"/>
    </source>
</evidence>
<dbReference type="AlphaFoldDB" id="A0A6I4NRJ5"/>
<dbReference type="PROSITE" id="PS51257">
    <property type="entry name" value="PROKAR_LIPOPROTEIN"/>
    <property type="match status" value="1"/>
</dbReference>
<evidence type="ECO:0000256" key="1">
    <source>
        <dbReference type="SAM" id="MobiDB-lite"/>
    </source>
</evidence>